<dbReference type="Gene3D" id="2.40.10.10">
    <property type="entry name" value="Trypsin-like serine proteases"/>
    <property type="match status" value="1"/>
</dbReference>
<dbReference type="Pfam" id="PF00089">
    <property type="entry name" value="Trypsin"/>
    <property type="match status" value="1"/>
</dbReference>
<name>A0AAN9BRF9_9CAEN</name>
<evidence type="ECO:0000313" key="5">
    <source>
        <dbReference type="EMBL" id="KAK7109800.1"/>
    </source>
</evidence>
<reference evidence="5 6" key="1">
    <citation type="submission" date="2024-02" db="EMBL/GenBank/DDBJ databases">
        <title>Chromosome-scale genome assembly of the rough periwinkle Littorina saxatilis.</title>
        <authorList>
            <person name="De Jode A."/>
            <person name="Faria R."/>
            <person name="Formenti G."/>
            <person name="Sims Y."/>
            <person name="Smith T.P."/>
            <person name="Tracey A."/>
            <person name="Wood J.M.D."/>
            <person name="Zagrodzka Z.B."/>
            <person name="Johannesson K."/>
            <person name="Butlin R.K."/>
            <person name="Leder E.H."/>
        </authorList>
    </citation>
    <scope>NUCLEOTIDE SEQUENCE [LARGE SCALE GENOMIC DNA]</scope>
    <source>
        <strain evidence="5">Snail1</strain>
        <tissue evidence="5">Muscle</tissue>
    </source>
</reference>
<dbReference type="Proteomes" id="UP001374579">
    <property type="component" value="Unassembled WGS sequence"/>
</dbReference>
<comment type="caution">
    <text evidence="5">The sequence shown here is derived from an EMBL/GenBank/DDBJ whole genome shotgun (WGS) entry which is preliminary data.</text>
</comment>
<dbReference type="InterPro" id="IPR001254">
    <property type="entry name" value="Trypsin_dom"/>
</dbReference>
<dbReference type="PROSITE" id="PS50240">
    <property type="entry name" value="TRYPSIN_DOM"/>
    <property type="match status" value="1"/>
</dbReference>
<dbReference type="PANTHER" id="PTHR24258:SF116">
    <property type="entry name" value="FI16631P1-RELATED"/>
    <property type="match status" value="1"/>
</dbReference>
<sequence>MSPTFVTIVLIISLVLVAVPFVIVTVLKVGIFTNTEFQGPESIRLKASQNAALGNITRHLSLSRNVTFGASSGKDKDRRPSHASAQKQTYLRSVDGTADSKDVIHNNASSMKKGSETATHNKTVTNTFQSAVIIPKKAAMRSGSGVENKTQDISSSKENFAETATANVTDLKIERSKYADPTNPAYKSAINNSSPAPEVCGQLSQGPRRHRRIVGGSDASRKQFPWVVMVLVNGRFWCAGSIIHPRHILTAAHCVRKRGSGQHGNERLLYFDAAEVEVIAGKYTYDVTSKHDDVTGEQRVPVDAVIPHPHYDDTKSVAKHNDIALLVLRTPLRWTSTVSRICLPSKHDHLPRTATFAGWGSVKSRGFRHSL</sequence>
<dbReference type="FunFam" id="2.40.10.10:FF:000068">
    <property type="entry name" value="transmembrane protease serine 2"/>
    <property type="match status" value="1"/>
</dbReference>
<gene>
    <name evidence="5" type="ORF">V1264_013783</name>
</gene>
<keyword evidence="3" id="KW-0812">Transmembrane</keyword>
<proteinExistence type="predicted"/>
<keyword evidence="3" id="KW-1133">Transmembrane helix</keyword>
<dbReference type="SMART" id="SM00020">
    <property type="entry name" value="Tryp_SPc"/>
    <property type="match status" value="1"/>
</dbReference>
<keyword evidence="6" id="KW-1185">Reference proteome</keyword>
<feature type="region of interest" description="Disordered" evidence="2">
    <location>
        <begin position="67"/>
        <end position="92"/>
    </location>
</feature>
<feature type="domain" description="Peptidase S1" evidence="4">
    <location>
        <begin position="213"/>
        <end position="371"/>
    </location>
</feature>
<dbReference type="PANTHER" id="PTHR24258">
    <property type="entry name" value="SERINE PROTEASE-RELATED"/>
    <property type="match status" value="1"/>
</dbReference>
<keyword evidence="1" id="KW-1015">Disulfide bond</keyword>
<evidence type="ECO:0000256" key="2">
    <source>
        <dbReference type="SAM" id="MobiDB-lite"/>
    </source>
</evidence>
<evidence type="ECO:0000313" key="6">
    <source>
        <dbReference type="Proteomes" id="UP001374579"/>
    </source>
</evidence>
<dbReference type="InterPro" id="IPR043504">
    <property type="entry name" value="Peptidase_S1_PA_chymotrypsin"/>
</dbReference>
<dbReference type="InterPro" id="IPR009003">
    <property type="entry name" value="Peptidase_S1_PA"/>
</dbReference>
<dbReference type="GO" id="GO:0006508">
    <property type="term" value="P:proteolysis"/>
    <property type="evidence" value="ECO:0007669"/>
    <property type="project" value="InterPro"/>
</dbReference>
<dbReference type="InterPro" id="IPR018114">
    <property type="entry name" value="TRYPSIN_HIS"/>
</dbReference>
<accession>A0AAN9BRF9</accession>
<dbReference type="AlphaFoldDB" id="A0AAN9BRF9"/>
<dbReference type="EMBL" id="JBAMIC010000003">
    <property type="protein sequence ID" value="KAK7109800.1"/>
    <property type="molecule type" value="Genomic_DNA"/>
</dbReference>
<evidence type="ECO:0000256" key="1">
    <source>
        <dbReference type="ARBA" id="ARBA00023157"/>
    </source>
</evidence>
<dbReference type="PRINTS" id="PR00722">
    <property type="entry name" value="CHYMOTRYPSIN"/>
</dbReference>
<dbReference type="GO" id="GO:0004252">
    <property type="term" value="F:serine-type endopeptidase activity"/>
    <property type="evidence" value="ECO:0007669"/>
    <property type="project" value="InterPro"/>
</dbReference>
<protein>
    <recommendedName>
        <fullName evidence="4">Peptidase S1 domain-containing protein</fullName>
    </recommendedName>
</protein>
<evidence type="ECO:0000256" key="3">
    <source>
        <dbReference type="SAM" id="Phobius"/>
    </source>
</evidence>
<dbReference type="InterPro" id="IPR001314">
    <property type="entry name" value="Peptidase_S1A"/>
</dbReference>
<evidence type="ECO:0000259" key="4">
    <source>
        <dbReference type="PROSITE" id="PS50240"/>
    </source>
</evidence>
<dbReference type="SUPFAM" id="SSF50494">
    <property type="entry name" value="Trypsin-like serine proteases"/>
    <property type="match status" value="1"/>
</dbReference>
<feature type="transmembrane region" description="Helical" evidence="3">
    <location>
        <begin position="6"/>
        <end position="27"/>
    </location>
</feature>
<keyword evidence="3" id="KW-0472">Membrane</keyword>
<feature type="region of interest" description="Disordered" evidence="2">
    <location>
        <begin position="188"/>
        <end position="209"/>
    </location>
</feature>
<dbReference type="PROSITE" id="PS00134">
    <property type="entry name" value="TRYPSIN_HIS"/>
    <property type="match status" value="1"/>
</dbReference>
<organism evidence="5 6">
    <name type="scientific">Littorina saxatilis</name>
    <dbReference type="NCBI Taxonomy" id="31220"/>
    <lineage>
        <taxon>Eukaryota</taxon>
        <taxon>Metazoa</taxon>
        <taxon>Spiralia</taxon>
        <taxon>Lophotrochozoa</taxon>
        <taxon>Mollusca</taxon>
        <taxon>Gastropoda</taxon>
        <taxon>Caenogastropoda</taxon>
        <taxon>Littorinimorpha</taxon>
        <taxon>Littorinoidea</taxon>
        <taxon>Littorinidae</taxon>
        <taxon>Littorina</taxon>
    </lineage>
</organism>
<dbReference type="CDD" id="cd00190">
    <property type="entry name" value="Tryp_SPc"/>
    <property type="match status" value="1"/>
</dbReference>